<evidence type="ECO:0008006" key="6">
    <source>
        <dbReference type="Google" id="ProtNLM"/>
    </source>
</evidence>
<name>A0A2K9LI42_9GAMM</name>
<feature type="domain" description="Double zinc ribbon" evidence="3">
    <location>
        <begin position="4"/>
        <end position="51"/>
    </location>
</feature>
<evidence type="ECO:0000313" key="4">
    <source>
        <dbReference type="EMBL" id="AUM12028.1"/>
    </source>
</evidence>
<sequence length="232" mass="26273">MFFCLLCHGINRPDQDLCAACTRELPWNQHHCERCAEPWPDPFEGLCQHCVSDEPYFDQCYTPFVYQFPLDQLILQGKGSKRAELLFVLARLFADQVKTGGLTLPDLIVPVPLHPNKQHIRGYNQAGVLAQLVGRKLGVPVRHDLITKVREPKQQKTLSRSGRQQNIQRAFRIERAALRSLTPPAHHIVLMDDVITTGSTLNQLARQLRSSGVERVDGWAIARTAKIQPQLS</sequence>
<dbReference type="EMBL" id="CP022684">
    <property type="protein sequence ID" value="AUM12028.1"/>
    <property type="molecule type" value="Genomic_DNA"/>
</dbReference>
<dbReference type="Proteomes" id="UP000235116">
    <property type="component" value="Chromosome"/>
</dbReference>
<keyword evidence="5" id="KW-1185">Reference proteome</keyword>
<dbReference type="PANTHER" id="PTHR47505">
    <property type="entry name" value="DNA UTILIZATION PROTEIN YHGH"/>
    <property type="match status" value="1"/>
</dbReference>
<dbReference type="PANTHER" id="PTHR47505:SF1">
    <property type="entry name" value="DNA UTILIZATION PROTEIN YHGH"/>
    <property type="match status" value="1"/>
</dbReference>
<dbReference type="Gene3D" id="3.40.50.2020">
    <property type="match status" value="1"/>
</dbReference>
<organism evidence="4 5">
    <name type="scientific">Ketobacter alkanivorans</name>
    <dbReference type="NCBI Taxonomy" id="1917421"/>
    <lineage>
        <taxon>Bacteria</taxon>
        <taxon>Pseudomonadati</taxon>
        <taxon>Pseudomonadota</taxon>
        <taxon>Gammaproteobacteria</taxon>
        <taxon>Pseudomonadales</taxon>
        <taxon>Ketobacteraceae</taxon>
        <taxon>Ketobacter</taxon>
    </lineage>
</organism>
<dbReference type="InterPro" id="IPR051910">
    <property type="entry name" value="ComF/GntX_DNA_util-trans"/>
</dbReference>
<dbReference type="AlphaFoldDB" id="A0A2K9LI42"/>
<feature type="domain" description="Phosphoribosyltransferase" evidence="2">
    <location>
        <begin position="128"/>
        <end position="216"/>
    </location>
</feature>
<evidence type="ECO:0000259" key="3">
    <source>
        <dbReference type="Pfam" id="PF18912"/>
    </source>
</evidence>
<reference evidence="5" key="1">
    <citation type="submission" date="2017-08" db="EMBL/GenBank/DDBJ databases">
        <title>Direct submision.</title>
        <authorList>
            <person name="Kim S.-J."/>
            <person name="Rhee S.-K."/>
        </authorList>
    </citation>
    <scope>NUCLEOTIDE SEQUENCE [LARGE SCALE GENOMIC DNA]</scope>
    <source>
        <strain evidence="5">GI5</strain>
    </source>
</reference>
<dbReference type="SUPFAM" id="SSF53271">
    <property type="entry name" value="PRTase-like"/>
    <property type="match status" value="1"/>
</dbReference>
<accession>A0A2K9LI42</accession>
<evidence type="ECO:0000256" key="1">
    <source>
        <dbReference type="ARBA" id="ARBA00008007"/>
    </source>
</evidence>
<dbReference type="InterPro" id="IPR000836">
    <property type="entry name" value="PRTase_dom"/>
</dbReference>
<gene>
    <name evidence="4" type="ORF">Kalk_06155</name>
</gene>
<proteinExistence type="inferred from homology"/>
<dbReference type="OrthoDB" id="9793412at2"/>
<dbReference type="Pfam" id="PF18912">
    <property type="entry name" value="DZR_2"/>
    <property type="match status" value="1"/>
</dbReference>
<comment type="similarity">
    <text evidence="1">Belongs to the ComF/GntX family.</text>
</comment>
<dbReference type="RefSeq" id="WP_101893365.1">
    <property type="nucleotide sequence ID" value="NZ_CP022684.1"/>
</dbReference>
<dbReference type="CDD" id="cd06223">
    <property type="entry name" value="PRTases_typeI"/>
    <property type="match status" value="1"/>
</dbReference>
<evidence type="ECO:0000313" key="5">
    <source>
        <dbReference type="Proteomes" id="UP000235116"/>
    </source>
</evidence>
<dbReference type="InterPro" id="IPR029057">
    <property type="entry name" value="PRTase-like"/>
</dbReference>
<dbReference type="InterPro" id="IPR044005">
    <property type="entry name" value="DZR_2"/>
</dbReference>
<protein>
    <recommendedName>
        <fullName evidence="6">Phosphoribosyltransferase domain-containing protein</fullName>
    </recommendedName>
</protein>
<evidence type="ECO:0000259" key="2">
    <source>
        <dbReference type="Pfam" id="PF00156"/>
    </source>
</evidence>
<dbReference type="KEGG" id="kak:Kalk_06155"/>
<dbReference type="Pfam" id="PF00156">
    <property type="entry name" value="Pribosyltran"/>
    <property type="match status" value="1"/>
</dbReference>